<dbReference type="EMBL" id="JACEGQ020000007">
    <property type="protein sequence ID" value="KAH8503603.1"/>
    <property type="molecule type" value="Genomic_DNA"/>
</dbReference>
<evidence type="ECO:0000313" key="1">
    <source>
        <dbReference type="EMBL" id="KAH8503603.1"/>
    </source>
</evidence>
<sequence>MGNMMIAGACMAKEDLEENYFSDQQGCSSDEEVTLKTRAELLQGTARHGQQKMGLDKQLV</sequence>
<organism evidence="1 2">
    <name type="scientific">Populus deltoides</name>
    <name type="common">Eastern poplar</name>
    <name type="synonym">Eastern cottonwood</name>
    <dbReference type="NCBI Taxonomy" id="3696"/>
    <lineage>
        <taxon>Eukaryota</taxon>
        <taxon>Viridiplantae</taxon>
        <taxon>Streptophyta</taxon>
        <taxon>Embryophyta</taxon>
        <taxon>Tracheophyta</taxon>
        <taxon>Spermatophyta</taxon>
        <taxon>Magnoliopsida</taxon>
        <taxon>eudicotyledons</taxon>
        <taxon>Gunneridae</taxon>
        <taxon>Pentapetalae</taxon>
        <taxon>rosids</taxon>
        <taxon>fabids</taxon>
        <taxon>Malpighiales</taxon>
        <taxon>Salicaceae</taxon>
        <taxon>Saliceae</taxon>
        <taxon>Populus</taxon>
    </lineage>
</organism>
<keyword evidence="2" id="KW-1185">Reference proteome</keyword>
<name>A0A8T2YEL1_POPDE</name>
<dbReference type="Proteomes" id="UP000807159">
    <property type="component" value="Chromosome 7"/>
</dbReference>
<feature type="non-terminal residue" evidence="1">
    <location>
        <position position="60"/>
    </location>
</feature>
<evidence type="ECO:0000313" key="2">
    <source>
        <dbReference type="Proteomes" id="UP000807159"/>
    </source>
</evidence>
<accession>A0A8T2YEL1</accession>
<dbReference type="AlphaFoldDB" id="A0A8T2YEL1"/>
<comment type="caution">
    <text evidence="1">The sequence shown here is derived from an EMBL/GenBank/DDBJ whole genome shotgun (WGS) entry which is preliminary data.</text>
</comment>
<reference evidence="1" key="1">
    <citation type="journal article" date="2021" name="J. Hered.">
        <title>Genome Assembly of Salicaceae Populus deltoides (Eastern Cottonwood) I-69 Based on Nanopore Sequencing and Hi-C Technologies.</title>
        <authorList>
            <person name="Bai S."/>
            <person name="Wu H."/>
            <person name="Zhang J."/>
            <person name="Pan Z."/>
            <person name="Zhao W."/>
            <person name="Li Z."/>
            <person name="Tong C."/>
        </authorList>
    </citation>
    <scope>NUCLEOTIDE SEQUENCE</scope>
    <source>
        <tissue evidence="1">Leaf</tissue>
    </source>
</reference>
<gene>
    <name evidence="1" type="ORF">H0E87_014761</name>
</gene>
<protein>
    <submittedName>
        <fullName evidence="1">Uncharacterized protein</fullName>
    </submittedName>
</protein>
<proteinExistence type="predicted"/>